<reference evidence="2" key="1">
    <citation type="journal article" date="2022" name="bioRxiv">
        <title>Sequencing and chromosome-scale assembly of the giantPleurodeles waltlgenome.</title>
        <authorList>
            <person name="Brown T."/>
            <person name="Elewa A."/>
            <person name="Iarovenko S."/>
            <person name="Subramanian E."/>
            <person name="Araus A.J."/>
            <person name="Petzold A."/>
            <person name="Susuki M."/>
            <person name="Suzuki K.-i.T."/>
            <person name="Hayashi T."/>
            <person name="Toyoda A."/>
            <person name="Oliveira C."/>
            <person name="Osipova E."/>
            <person name="Leigh N.D."/>
            <person name="Simon A."/>
            <person name="Yun M.H."/>
        </authorList>
    </citation>
    <scope>NUCLEOTIDE SEQUENCE</scope>
    <source>
        <strain evidence="2">20211129_DDA</strain>
        <tissue evidence="2">Liver</tissue>
    </source>
</reference>
<sequence>MNSTPGACQTVPRGLPYLKDVSNNTDADIKEKGSDLLGVSALPENSEERRTPKEEHNPRPEELEKEVLPTPTTSRRESPRDHNTGQSASHVPGGT</sequence>
<evidence type="ECO:0000256" key="1">
    <source>
        <dbReference type="SAM" id="MobiDB-lite"/>
    </source>
</evidence>
<protein>
    <recommendedName>
        <fullName evidence="4">Prolactin receptor</fullName>
    </recommendedName>
</protein>
<keyword evidence="3" id="KW-1185">Reference proteome</keyword>
<accession>A0AAV7RPV4</accession>
<feature type="compositionally biased region" description="Basic and acidic residues" evidence="1">
    <location>
        <begin position="74"/>
        <end position="83"/>
    </location>
</feature>
<gene>
    <name evidence="2" type="ORF">NDU88_005946</name>
</gene>
<evidence type="ECO:0008006" key="4">
    <source>
        <dbReference type="Google" id="ProtNLM"/>
    </source>
</evidence>
<feature type="region of interest" description="Disordered" evidence="1">
    <location>
        <begin position="1"/>
        <end position="95"/>
    </location>
</feature>
<comment type="caution">
    <text evidence="2">The sequence shown here is derived from an EMBL/GenBank/DDBJ whole genome shotgun (WGS) entry which is preliminary data.</text>
</comment>
<dbReference type="EMBL" id="JANPWB010000009">
    <property type="protein sequence ID" value="KAJ1153184.1"/>
    <property type="molecule type" value="Genomic_DNA"/>
</dbReference>
<organism evidence="2 3">
    <name type="scientific">Pleurodeles waltl</name>
    <name type="common">Iberian ribbed newt</name>
    <dbReference type="NCBI Taxonomy" id="8319"/>
    <lineage>
        <taxon>Eukaryota</taxon>
        <taxon>Metazoa</taxon>
        <taxon>Chordata</taxon>
        <taxon>Craniata</taxon>
        <taxon>Vertebrata</taxon>
        <taxon>Euteleostomi</taxon>
        <taxon>Amphibia</taxon>
        <taxon>Batrachia</taxon>
        <taxon>Caudata</taxon>
        <taxon>Salamandroidea</taxon>
        <taxon>Salamandridae</taxon>
        <taxon>Pleurodelinae</taxon>
        <taxon>Pleurodeles</taxon>
    </lineage>
</organism>
<evidence type="ECO:0000313" key="3">
    <source>
        <dbReference type="Proteomes" id="UP001066276"/>
    </source>
</evidence>
<feature type="compositionally biased region" description="Basic and acidic residues" evidence="1">
    <location>
        <begin position="46"/>
        <end position="67"/>
    </location>
</feature>
<name>A0AAV7RPV4_PLEWA</name>
<proteinExistence type="predicted"/>
<dbReference type="AlphaFoldDB" id="A0AAV7RPV4"/>
<evidence type="ECO:0000313" key="2">
    <source>
        <dbReference type="EMBL" id="KAJ1153184.1"/>
    </source>
</evidence>
<dbReference type="Proteomes" id="UP001066276">
    <property type="component" value="Chromosome 5"/>
</dbReference>